<dbReference type="PIRSF" id="PIRSF000027">
    <property type="entry name" value="Cytc_c_prime"/>
    <property type="match status" value="1"/>
</dbReference>
<evidence type="ECO:0000313" key="2">
    <source>
        <dbReference type="EMBL" id="QWT49531.1"/>
    </source>
</evidence>
<name>A0A975XV68_9RHOO</name>
<reference evidence="2" key="1">
    <citation type="submission" date="2020-11" db="EMBL/GenBank/DDBJ databases">
        <title>Azospira inquinata sp. nov.</title>
        <authorList>
            <person name="Moe W.M."/>
            <person name="Mikes M.C."/>
        </authorList>
    </citation>
    <scope>NUCLEOTIDE SEQUENCE</scope>
    <source>
        <strain evidence="2">Azo-3</strain>
    </source>
</reference>
<accession>A0A975XV68</accession>
<dbReference type="RefSeq" id="WP_216126714.1">
    <property type="nucleotide sequence ID" value="NZ_CP064782.1"/>
</dbReference>
<protein>
    <submittedName>
        <fullName evidence="2">Cytochrome c</fullName>
    </submittedName>
</protein>
<proteinExistence type="predicted"/>
<sequence>MKSSSLLVSLVLGATLVGSASLALARENMSPTDEAIVTRQAGYKFMAWNMGKIKGNLAGNYNKEQVAAAANTINAIANSGMGALYPAGSDKAGAGVHTHVKPELFKQPEKVKELAIGLSKATNELARAAASGDAGAVKVAFGKTGEACKSCHDKFREKE</sequence>
<evidence type="ECO:0000256" key="1">
    <source>
        <dbReference type="SAM" id="SignalP"/>
    </source>
</evidence>
<feature type="chain" id="PRO_5036848815" evidence="1">
    <location>
        <begin position="26"/>
        <end position="159"/>
    </location>
</feature>
<gene>
    <name evidence="2" type="ORF">Azoinq_02655</name>
</gene>
<dbReference type="GO" id="GO:0020037">
    <property type="term" value="F:heme binding"/>
    <property type="evidence" value="ECO:0007669"/>
    <property type="project" value="InterPro"/>
</dbReference>
<dbReference type="GO" id="GO:0005506">
    <property type="term" value="F:iron ion binding"/>
    <property type="evidence" value="ECO:0007669"/>
    <property type="project" value="InterPro"/>
</dbReference>
<keyword evidence="3" id="KW-1185">Reference proteome</keyword>
<feature type="signal peptide" evidence="1">
    <location>
        <begin position="1"/>
        <end position="25"/>
    </location>
</feature>
<dbReference type="GO" id="GO:0009055">
    <property type="term" value="F:electron transfer activity"/>
    <property type="evidence" value="ECO:0007669"/>
    <property type="project" value="InterPro"/>
</dbReference>
<dbReference type="KEGG" id="aiq:Azoinq_02655"/>
<dbReference type="PROSITE" id="PS51009">
    <property type="entry name" value="CYTCII"/>
    <property type="match status" value="1"/>
</dbReference>
<dbReference type="InterPro" id="IPR002321">
    <property type="entry name" value="Cyt_c_II"/>
</dbReference>
<dbReference type="InterPro" id="IPR012127">
    <property type="entry name" value="Cyt_c_prime"/>
</dbReference>
<organism evidence="2 3">
    <name type="scientific">Azospira inquinata</name>
    <dbReference type="NCBI Taxonomy" id="2785627"/>
    <lineage>
        <taxon>Bacteria</taxon>
        <taxon>Pseudomonadati</taxon>
        <taxon>Pseudomonadota</taxon>
        <taxon>Betaproteobacteria</taxon>
        <taxon>Rhodocyclales</taxon>
        <taxon>Rhodocyclaceae</taxon>
        <taxon>Azospira</taxon>
    </lineage>
</organism>
<dbReference type="Pfam" id="PF01322">
    <property type="entry name" value="Cytochrom_C_2"/>
    <property type="match status" value="1"/>
</dbReference>
<dbReference type="EMBL" id="CP064782">
    <property type="protein sequence ID" value="QWT49531.1"/>
    <property type="molecule type" value="Genomic_DNA"/>
</dbReference>
<evidence type="ECO:0000313" key="3">
    <source>
        <dbReference type="Proteomes" id="UP000683428"/>
    </source>
</evidence>
<keyword evidence="1" id="KW-0732">Signal</keyword>
<dbReference type="AlphaFoldDB" id="A0A975XV68"/>
<dbReference type="Proteomes" id="UP000683428">
    <property type="component" value="Chromosome"/>
</dbReference>